<dbReference type="InterPro" id="IPR013730">
    <property type="entry name" value="Fyv7/TAP26"/>
</dbReference>
<accession>A0A067H8R5</accession>
<dbReference type="AlphaFoldDB" id="A0A067H8R5"/>
<dbReference type="PANTHER" id="PTHR15657">
    <property type="entry name" value="THYROID TRANSCRIPTION FACTOR 1-ASSOCIATED PROTEIN 26"/>
    <property type="match status" value="1"/>
</dbReference>
<dbReference type="Pfam" id="PF08524">
    <property type="entry name" value="rRNA_processing"/>
    <property type="match status" value="1"/>
</dbReference>
<reference evidence="2 3" key="1">
    <citation type="submission" date="2014-04" db="EMBL/GenBank/DDBJ databases">
        <authorList>
            <consortium name="International Citrus Genome Consortium"/>
            <person name="Gmitter F."/>
            <person name="Chen C."/>
            <person name="Farmerie W."/>
            <person name="Harkins T."/>
            <person name="Desany B."/>
            <person name="Mohiuddin M."/>
            <person name="Kodira C."/>
            <person name="Borodovsky M."/>
            <person name="Lomsadze A."/>
            <person name="Burns P."/>
            <person name="Jenkins J."/>
            <person name="Prochnik S."/>
            <person name="Shu S."/>
            <person name="Chapman J."/>
            <person name="Pitluck S."/>
            <person name="Schmutz J."/>
            <person name="Rokhsar D."/>
        </authorList>
    </citation>
    <scope>NUCLEOTIDE SEQUENCE</scope>
</reference>
<dbReference type="Proteomes" id="UP000027120">
    <property type="component" value="Unassembled WGS sequence"/>
</dbReference>
<feature type="region of interest" description="Disordered" evidence="1">
    <location>
        <begin position="110"/>
        <end position="134"/>
    </location>
</feature>
<sequence length="155" mass="18412">MRKDDEILMGCLFLFLCLPSEKQREFYKNAKYVSKYRKSLKQHTSQQNDASSSAKPAQDENETEDGGEMNISLKKKKKKQSLEELYEKKHEEEERARRERDAIFLAKKEEREKAEAQRKELRSKMFKKTRHGQPVMKYRIEHLLQTIQGSSKKPS</sequence>
<proteinExistence type="predicted"/>
<dbReference type="SMR" id="A0A067H8R5"/>
<keyword evidence="3" id="KW-1185">Reference proteome</keyword>
<feature type="compositionally biased region" description="Polar residues" evidence="1">
    <location>
        <begin position="42"/>
        <end position="55"/>
    </location>
</feature>
<gene>
    <name evidence="2" type="ORF">CISIN_1g029205mg</name>
</gene>
<evidence type="ECO:0000256" key="1">
    <source>
        <dbReference type="SAM" id="MobiDB-lite"/>
    </source>
</evidence>
<evidence type="ECO:0000313" key="2">
    <source>
        <dbReference type="EMBL" id="KDO87390.1"/>
    </source>
</evidence>
<protein>
    <recommendedName>
        <fullName evidence="4">rRNA-processing protein FYV7</fullName>
    </recommendedName>
</protein>
<organism evidence="2 3">
    <name type="scientific">Citrus sinensis</name>
    <name type="common">Sweet orange</name>
    <name type="synonym">Citrus aurantium var. sinensis</name>
    <dbReference type="NCBI Taxonomy" id="2711"/>
    <lineage>
        <taxon>Eukaryota</taxon>
        <taxon>Viridiplantae</taxon>
        <taxon>Streptophyta</taxon>
        <taxon>Embryophyta</taxon>
        <taxon>Tracheophyta</taxon>
        <taxon>Spermatophyta</taxon>
        <taxon>Magnoliopsida</taxon>
        <taxon>eudicotyledons</taxon>
        <taxon>Gunneridae</taxon>
        <taxon>Pentapetalae</taxon>
        <taxon>rosids</taxon>
        <taxon>malvids</taxon>
        <taxon>Sapindales</taxon>
        <taxon>Rutaceae</taxon>
        <taxon>Aurantioideae</taxon>
        <taxon>Citrus</taxon>
    </lineage>
</organism>
<evidence type="ECO:0000313" key="3">
    <source>
        <dbReference type="Proteomes" id="UP000027120"/>
    </source>
</evidence>
<evidence type="ECO:0008006" key="4">
    <source>
        <dbReference type="Google" id="ProtNLM"/>
    </source>
</evidence>
<dbReference type="EMBL" id="KK784873">
    <property type="protein sequence ID" value="KDO87390.1"/>
    <property type="molecule type" value="Genomic_DNA"/>
</dbReference>
<name>A0A067H8R5_CITSI</name>
<feature type="region of interest" description="Disordered" evidence="1">
    <location>
        <begin position="37"/>
        <end position="81"/>
    </location>
</feature>
<dbReference type="PANTHER" id="PTHR15657:SF1">
    <property type="entry name" value="THYROID TRANSCRIPTION FACTOR 1-ASSOCIATED PROTEIN 26"/>
    <property type="match status" value="1"/>
</dbReference>
<feature type="compositionally biased region" description="Basic and acidic residues" evidence="1">
    <location>
        <begin position="110"/>
        <end position="123"/>
    </location>
</feature>